<organism evidence="1 2">
    <name type="scientific">Streptosporangium jomthongense</name>
    <dbReference type="NCBI Taxonomy" id="1193683"/>
    <lineage>
        <taxon>Bacteria</taxon>
        <taxon>Bacillati</taxon>
        <taxon>Actinomycetota</taxon>
        <taxon>Actinomycetes</taxon>
        <taxon>Streptosporangiales</taxon>
        <taxon>Streptosporangiaceae</taxon>
        <taxon>Streptosporangium</taxon>
    </lineage>
</organism>
<protein>
    <recommendedName>
        <fullName evidence="3">Peptidase inhibitor family I36</fullName>
    </recommendedName>
</protein>
<proteinExistence type="predicted"/>
<evidence type="ECO:0000313" key="2">
    <source>
        <dbReference type="Proteomes" id="UP001595698"/>
    </source>
</evidence>
<evidence type="ECO:0000313" key="1">
    <source>
        <dbReference type="EMBL" id="MFC3979874.1"/>
    </source>
</evidence>
<comment type="caution">
    <text evidence="1">The sequence shown here is derived from an EMBL/GenBank/DDBJ whole genome shotgun (WGS) entry which is preliminary data.</text>
</comment>
<name>A0ABV8EU27_9ACTN</name>
<accession>A0ABV8EU27</accession>
<dbReference type="RefSeq" id="WP_362781626.1">
    <property type="nucleotide sequence ID" value="NZ_JBHSBC010000004.1"/>
</dbReference>
<reference evidence="2" key="1">
    <citation type="journal article" date="2019" name="Int. J. Syst. Evol. Microbiol.">
        <title>The Global Catalogue of Microorganisms (GCM) 10K type strain sequencing project: providing services to taxonomists for standard genome sequencing and annotation.</title>
        <authorList>
            <consortium name="The Broad Institute Genomics Platform"/>
            <consortium name="The Broad Institute Genome Sequencing Center for Infectious Disease"/>
            <person name="Wu L."/>
            <person name="Ma J."/>
        </authorList>
    </citation>
    <scope>NUCLEOTIDE SEQUENCE [LARGE SCALE GENOMIC DNA]</scope>
    <source>
        <strain evidence="2">TBRC 7912</strain>
    </source>
</reference>
<dbReference type="Proteomes" id="UP001595698">
    <property type="component" value="Unassembled WGS sequence"/>
</dbReference>
<sequence length="161" mass="17235">MRKPTIVDAPTTGAAAVNVESGIRSGRRSFGAGPFRVAFVTLVAGVLALTVTQGTALAGDNLADCLSGQVCLYEGSLADNDMVDSSYGTLSHYGLKANTSYYVVNNGNAKRGLDHYYFEHAGKTKCLHFNVGTTLNQGSWVYLRSSLYQILSDQRWGGECP</sequence>
<gene>
    <name evidence="1" type="ORF">ACFOYY_07075</name>
</gene>
<evidence type="ECO:0008006" key="3">
    <source>
        <dbReference type="Google" id="ProtNLM"/>
    </source>
</evidence>
<keyword evidence="2" id="KW-1185">Reference proteome</keyword>
<dbReference type="EMBL" id="JBHSBC010000004">
    <property type="protein sequence ID" value="MFC3979874.1"/>
    <property type="molecule type" value="Genomic_DNA"/>
</dbReference>